<dbReference type="InterPro" id="IPR025633">
    <property type="entry name" value="DUF4291"/>
</dbReference>
<dbReference type="HOGENOM" id="CLU_027149_3_0_1"/>
<evidence type="ECO:0000256" key="4">
    <source>
        <dbReference type="ARBA" id="ARBA00023136"/>
    </source>
</evidence>
<dbReference type="GO" id="GO:0004930">
    <property type="term" value="F:G protein-coupled receptor activity"/>
    <property type="evidence" value="ECO:0007669"/>
    <property type="project" value="InterPro"/>
</dbReference>
<dbReference type="STRING" id="1213857.N4VYN3"/>
<gene>
    <name evidence="7" type="ORF">Cob_v010649</name>
</gene>
<feature type="transmembrane region" description="Helical" evidence="6">
    <location>
        <begin position="168"/>
        <end position="190"/>
    </location>
</feature>
<keyword evidence="3 6" id="KW-1133">Transmembrane helix</keyword>
<sequence length="685" mass="76431">MYSRTATLSPLPTVLRKGMTAVVGLAGLSIVASSCLLIYLSGRLAAWYFRSSPENAQRIAERADAAGLPHEVSAQYFGGRPGRRARRTPNQALVLVLNVLAADLLQACAFFLDIVWLAEDRITDVSPACWAQGWFISTGDLASTTFIAAIAVHTYFTLVRGCKISNRVFYGSISFMWFFVLLMSVLGVIITNDGADVGGFYVRDVTWCWINDEYGSMRIGLHYVWMLFFIVIGTVSYIMVFIHVHRLTRSRRPSRPSRHPAKSVDDVSDAGVVSPTTTAPPSPRTAAGEEIKSELHKRMLFLLYPVIFVLCTAPLALGRVMSSGGVRLSPEYLCFAGAMITSNGWLDVLVFSTTRRAILFDASPDEQNLGLDTFGLAHMGQHYGHRVWITGGLPPPPPPTVSRVPERKPSVFRKPSRRPSRHRRRASAASRERSDSQTSLNGLDVAGLKGIQMETVTRVFVEVDRPSSQGASSTHRDLSSMPSVESSRWSRSVKFEQPYDDDTITVYQAYNADIATAAVEKQRLNASPAFKLTRMTWVKPSWAWMLYGYRCGYSYKDRGQERILALKMTHQAFVALLGKGVLSHGIVERGRPEVRIQWDPERDMRLGRLDYRSIQIGIPAGICQDWVEKGIVAIEDVTERARGLKRVLDEQSDVTDEDLKDMGLIPCEREFAVPKDVKQILHMDD</sequence>
<organism evidence="7 8">
    <name type="scientific">Colletotrichum orbiculare (strain 104-T / ATCC 96160 / CBS 514.97 / LARS 414 / MAFF 240422)</name>
    <name type="common">Cucumber anthracnose fungus</name>
    <name type="synonym">Colletotrichum lagenarium</name>
    <dbReference type="NCBI Taxonomy" id="1213857"/>
    <lineage>
        <taxon>Eukaryota</taxon>
        <taxon>Fungi</taxon>
        <taxon>Dikarya</taxon>
        <taxon>Ascomycota</taxon>
        <taxon>Pezizomycotina</taxon>
        <taxon>Sordariomycetes</taxon>
        <taxon>Hypocreomycetidae</taxon>
        <taxon>Glomerellales</taxon>
        <taxon>Glomerellaceae</taxon>
        <taxon>Colletotrichum</taxon>
        <taxon>Colletotrichum orbiculare species complex</taxon>
    </lineage>
</organism>
<feature type="transmembrane region" description="Helical" evidence="6">
    <location>
        <begin position="92"/>
        <end position="114"/>
    </location>
</feature>
<dbReference type="EMBL" id="AMCV02000035">
    <property type="protein sequence ID" value="TDZ16300.1"/>
    <property type="molecule type" value="Genomic_DNA"/>
</dbReference>
<keyword evidence="8" id="KW-1185">Reference proteome</keyword>
<accession>N4VYN3</accession>
<evidence type="ECO:0000313" key="7">
    <source>
        <dbReference type="EMBL" id="TDZ16300.1"/>
    </source>
</evidence>
<protein>
    <submittedName>
        <fullName evidence="7">Uncharacterized protein</fullName>
    </submittedName>
</protein>
<feature type="compositionally biased region" description="Basic residues" evidence="5">
    <location>
        <begin position="251"/>
        <end position="261"/>
    </location>
</feature>
<proteinExistence type="predicted"/>
<dbReference type="Pfam" id="PF14124">
    <property type="entry name" value="DUF4291"/>
    <property type="match status" value="1"/>
</dbReference>
<dbReference type="Pfam" id="PF00001">
    <property type="entry name" value="7tm_1"/>
    <property type="match status" value="1"/>
</dbReference>
<feature type="region of interest" description="Disordered" evidence="5">
    <location>
        <begin position="390"/>
        <end position="441"/>
    </location>
</feature>
<evidence type="ECO:0000256" key="5">
    <source>
        <dbReference type="SAM" id="MobiDB-lite"/>
    </source>
</evidence>
<dbReference type="PANTHER" id="PTHR38567">
    <property type="entry name" value="DUF4291 DOMAIN-CONTAINING PROTEIN"/>
    <property type="match status" value="1"/>
</dbReference>
<dbReference type="Gene3D" id="1.20.1070.10">
    <property type="entry name" value="Rhodopsin 7-helix transmembrane proteins"/>
    <property type="match status" value="1"/>
</dbReference>
<feature type="transmembrane region" description="Helical" evidence="6">
    <location>
        <begin position="301"/>
        <end position="321"/>
    </location>
</feature>
<evidence type="ECO:0000256" key="1">
    <source>
        <dbReference type="ARBA" id="ARBA00004370"/>
    </source>
</evidence>
<reference evidence="8" key="1">
    <citation type="journal article" date="2013" name="New Phytol.">
        <title>Comparative genomic and transcriptomic analyses reveal the hemibiotrophic stage shift of Colletotrichum fungi.</title>
        <authorList>
            <person name="Gan P."/>
            <person name="Ikeda K."/>
            <person name="Irieda H."/>
            <person name="Narusaka M."/>
            <person name="O'Connell R.J."/>
            <person name="Narusaka Y."/>
            <person name="Takano Y."/>
            <person name="Kubo Y."/>
            <person name="Shirasu K."/>
        </authorList>
    </citation>
    <scope>NUCLEOTIDE SEQUENCE [LARGE SCALE GENOMIC DNA]</scope>
    <source>
        <strain evidence="8">104-T / ATCC 96160 / CBS 514.97 / LARS 414 / MAFF 240422</strain>
    </source>
</reference>
<feature type="region of interest" description="Disordered" evidence="5">
    <location>
        <begin position="251"/>
        <end position="288"/>
    </location>
</feature>
<dbReference type="OrthoDB" id="413653at2759"/>
<keyword evidence="2 6" id="KW-0812">Transmembrane</keyword>
<dbReference type="eggNOG" id="ENOG502RYIY">
    <property type="taxonomic scope" value="Eukaryota"/>
</dbReference>
<keyword evidence="4 6" id="KW-0472">Membrane</keyword>
<feature type="transmembrane region" description="Helical" evidence="6">
    <location>
        <begin position="20"/>
        <end position="40"/>
    </location>
</feature>
<dbReference type="InterPro" id="IPR000276">
    <property type="entry name" value="GPCR_Rhodpsn"/>
</dbReference>
<evidence type="ECO:0000256" key="6">
    <source>
        <dbReference type="SAM" id="Phobius"/>
    </source>
</evidence>
<dbReference type="AlphaFoldDB" id="N4VYN3"/>
<comment type="subcellular location">
    <subcellularLocation>
        <location evidence="1">Membrane</location>
    </subcellularLocation>
</comment>
<dbReference type="Proteomes" id="UP000014480">
    <property type="component" value="Unassembled WGS sequence"/>
</dbReference>
<evidence type="ECO:0000313" key="8">
    <source>
        <dbReference type="Proteomes" id="UP000014480"/>
    </source>
</evidence>
<feature type="transmembrane region" description="Helical" evidence="6">
    <location>
        <begin position="223"/>
        <end position="244"/>
    </location>
</feature>
<evidence type="ECO:0000256" key="2">
    <source>
        <dbReference type="ARBA" id="ARBA00022692"/>
    </source>
</evidence>
<feature type="compositionally biased region" description="Basic residues" evidence="5">
    <location>
        <begin position="410"/>
        <end position="426"/>
    </location>
</feature>
<comment type="caution">
    <text evidence="7">The sequence shown here is derived from an EMBL/GenBank/DDBJ whole genome shotgun (WGS) entry which is preliminary data.</text>
</comment>
<feature type="transmembrane region" description="Helical" evidence="6">
    <location>
        <begin position="134"/>
        <end position="156"/>
    </location>
</feature>
<evidence type="ECO:0000256" key="3">
    <source>
        <dbReference type="ARBA" id="ARBA00022989"/>
    </source>
</evidence>
<dbReference type="PROSITE" id="PS51257">
    <property type="entry name" value="PROKAR_LIPOPROTEIN"/>
    <property type="match status" value="1"/>
</dbReference>
<dbReference type="GO" id="GO:0016020">
    <property type="term" value="C:membrane"/>
    <property type="evidence" value="ECO:0007669"/>
    <property type="project" value="UniProtKB-SubCell"/>
</dbReference>
<dbReference type="PANTHER" id="PTHR38567:SF1">
    <property type="entry name" value="DUF4291 DOMAIN-CONTAINING PROTEIN"/>
    <property type="match status" value="1"/>
</dbReference>
<dbReference type="SUPFAM" id="SSF81321">
    <property type="entry name" value="Family A G protein-coupled receptor-like"/>
    <property type="match status" value="1"/>
</dbReference>
<reference evidence="8" key="2">
    <citation type="journal article" date="2019" name="Mol. Plant Microbe Interact.">
        <title>Genome sequence resources for four phytopathogenic fungi from the Colletotrichum orbiculare species complex.</title>
        <authorList>
            <person name="Gan P."/>
            <person name="Tsushima A."/>
            <person name="Narusaka M."/>
            <person name="Narusaka Y."/>
            <person name="Takano Y."/>
            <person name="Kubo Y."/>
            <person name="Shirasu K."/>
        </authorList>
    </citation>
    <scope>GENOME REANNOTATION</scope>
    <source>
        <strain evidence="8">104-T / ATCC 96160 / CBS 514.97 / LARS 414 / MAFF 240422</strain>
    </source>
</reference>
<name>N4VYN3_COLOR</name>